<evidence type="ECO:0000259" key="9">
    <source>
        <dbReference type="Pfam" id="PF01974"/>
    </source>
</evidence>
<dbReference type="EMBL" id="MCBR01022332">
    <property type="protein sequence ID" value="RKF53221.1"/>
    <property type="molecule type" value="Genomic_DNA"/>
</dbReference>
<evidence type="ECO:0000256" key="3">
    <source>
        <dbReference type="ARBA" id="ARBA00022694"/>
    </source>
</evidence>
<keyword evidence="10" id="KW-0255">Endonuclease</keyword>
<dbReference type="InterPro" id="IPR011856">
    <property type="entry name" value="tRNA_endonuc-like_dom_sf"/>
</dbReference>
<reference evidence="10 11" key="1">
    <citation type="journal article" date="2018" name="BMC Genomics">
        <title>Comparative genome analyses reveal sequence features reflecting distinct modes of host-adaptation between dicot and monocot powdery mildew.</title>
        <authorList>
            <person name="Wu Y."/>
            <person name="Ma X."/>
            <person name="Pan Z."/>
            <person name="Kale S.D."/>
            <person name="Song Y."/>
            <person name="King H."/>
            <person name="Zhang Q."/>
            <person name="Presley C."/>
            <person name="Deng X."/>
            <person name="Wei C.I."/>
            <person name="Xiao S."/>
        </authorList>
    </citation>
    <scope>NUCLEOTIDE SEQUENCE [LARGE SCALE GENOMIC DNA]</scope>
    <source>
        <strain evidence="10">UCSC1</strain>
    </source>
</reference>
<proteinExistence type="inferred from homology"/>
<dbReference type="GO" id="GO:0000379">
    <property type="term" value="P:tRNA-type intron splice site recognition and cleavage"/>
    <property type="evidence" value="ECO:0007669"/>
    <property type="project" value="TreeGrafter"/>
</dbReference>
<dbReference type="GO" id="GO:0000213">
    <property type="term" value="F:tRNA-intron lyase activity"/>
    <property type="evidence" value="ECO:0007669"/>
    <property type="project" value="UniProtKB-EC"/>
</dbReference>
<evidence type="ECO:0000256" key="7">
    <source>
        <dbReference type="PIRSR" id="PIRSR011789-1"/>
    </source>
</evidence>
<keyword evidence="3" id="KW-0819">tRNA processing</keyword>
<feature type="active site" evidence="7">
    <location>
        <position position="473"/>
    </location>
</feature>
<dbReference type="NCBIfam" id="TIGR00324">
    <property type="entry name" value="endA"/>
    <property type="match status" value="1"/>
</dbReference>
<dbReference type="EC" id="4.6.1.16" evidence="2"/>
<dbReference type="PIRSF" id="PIRSF011789">
    <property type="entry name" value="tRNA_splic_SEN2"/>
    <property type="match status" value="1"/>
</dbReference>
<organism evidence="10 11">
    <name type="scientific">Golovinomyces cichoracearum</name>
    <dbReference type="NCBI Taxonomy" id="62708"/>
    <lineage>
        <taxon>Eukaryota</taxon>
        <taxon>Fungi</taxon>
        <taxon>Dikarya</taxon>
        <taxon>Ascomycota</taxon>
        <taxon>Pezizomycotina</taxon>
        <taxon>Leotiomycetes</taxon>
        <taxon>Erysiphales</taxon>
        <taxon>Erysiphaceae</taxon>
        <taxon>Golovinomyces</taxon>
    </lineage>
</organism>
<keyword evidence="10" id="KW-0378">Hydrolase</keyword>
<dbReference type="CDD" id="cd22363">
    <property type="entry name" value="tRNA-intron_lyase_C"/>
    <property type="match status" value="1"/>
</dbReference>
<feature type="region of interest" description="Disordered" evidence="8">
    <location>
        <begin position="203"/>
        <end position="230"/>
    </location>
</feature>
<evidence type="ECO:0000256" key="5">
    <source>
        <dbReference type="ARBA" id="ARBA00032432"/>
    </source>
</evidence>
<dbReference type="GO" id="GO:0000214">
    <property type="term" value="C:tRNA-intron endonuclease complex"/>
    <property type="evidence" value="ECO:0007669"/>
    <property type="project" value="InterPro"/>
</dbReference>
<feature type="active site" evidence="7">
    <location>
        <position position="481"/>
    </location>
</feature>
<evidence type="ECO:0000256" key="6">
    <source>
        <dbReference type="ARBA" id="ARBA00034031"/>
    </source>
</evidence>
<dbReference type="CDD" id="cd22265">
    <property type="entry name" value="UDM1_RNF168"/>
    <property type="match status" value="1"/>
</dbReference>
<accession>A0A420H732</accession>
<dbReference type="PANTHER" id="PTHR21227">
    <property type="entry name" value="TRNA-SPLICING ENDONUCLEASE SUBUNIT SEN2"/>
    <property type="match status" value="1"/>
</dbReference>
<sequence>MSSKTKPKTLAHSQRLNQIYQYPVPLRIFPLPVFVPNNPISLLHILYTWLSQICYPVSSHITPIYQGWLSLETRSIHVTDTRGVRGLWEQGFYGKGNLSRSEPNWLSGERARRENKEGQTSEEFTRKRRVERQKLKWERARKERCAIEQQLLEEAEADINTSVKEDTKSIYLNPQDINQNISQHEIKPPIGPLELLLLPNSQKDIDNASSNPKEELSSFNEKPSNQNRSLLKKKSSCFSVESSSGHLPSNQDDFQDHGIIENTNNLSNLETLPVVNSPPSDDNLTTNVSQDRDEHDVHTESVLERENSINITSNNYGHTIPDPKILLPDGNISKNSTRIGNVNSVNFHTNIDQKSRNILYLPDMKNGNVNEAKKDDLITIKDEEHLQLTLEEAFFLSYALGCLSVLDSVTGSPITNRKLFSLCRQLSSFPPSAEQLSSPDDRFMINYVVYHHYRSLGWVVRSGIKFSVDYMLYNRGPVFSHAEFSVLILPSYSDPYWSSTDALVEYARLKQHRSWAWMSCINRVISQVKKTLVLCYVDIPRPLTSDEEESMDPKTKLARYQIREFIISRFLTNRMRTR</sequence>
<evidence type="ECO:0000313" key="10">
    <source>
        <dbReference type="EMBL" id="RKF53221.1"/>
    </source>
</evidence>
<evidence type="ECO:0000256" key="4">
    <source>
        <dbReference type="ARBA" id="ARBA00023239"/>
    </source>
</evidence>
<dbReference type="SUPFAM" id="SSF53032">
    <property type="entry name" value="tRNA-intron endonuclease catalytic domain-like"/>
    <property type="match status" value="1"/>
</dbReference>
<dbReference type="InterPro" id="IPR006677">
    <property type="entry name" value="tRNA_intron_Endonuc_cat-like"/>
</dbReference>
<feature type="active site" evidence="7">
    <location>
        <position position="530"/>
    </location>
</feature>
<dbReference type="InterPro" id="IPR016589">
    <property type="entry name" value="tRNA_splic_SEN2"/>
</dbReference>
<dbReference type="Gene3D" id="3.40.1350.10">
    <property type="match status" value="1"/>
</dbReference>
<dbReference type="Proteomes" id="UP000285405">
    <property type="component" value="Unassembled WGS sequence"/>
</dbReference>
<evidence type="ECO:0000313" key="11">
    <source>
        <dbReference type="Proteomes" id="UP000285405"/>
    </source>
</evidence>
<dbReference type="GO" id="GO:0003676">
    <property type="term" value="F:nucleic acid binding"/>
    <property type="evidence" value="ECO:0007669"/>
    <property type="project" value="InterPro"/>
</dbReference>
<evidence type="ECO:0000256" key="8">
    <source>
        <dbReference type="SAM" id="MobiDB-lite"/>
    </source>
</evidence>
<dbReference type="InterPro" id="IPR006676">
    <property type="entry name" value="tRNA_splic"/>
</dbReference>
<comment type="catalytic activity">
    <reaction evidence="6">
        <text>pretRNA = a 3'-half-tRNA molecule with a 5'-OH end + a 5'-half-tRNA molecule with a 2',3'-cyclic phosphate end + an intron with a 2',3'-cyclic phosphate and a 5'-hydroxyl terminus.</text>
        <dbReference type="EC" id="4.6.1.16"/>
    </reaction>
</comment>
<protein>
    <recommendedName>
        <fullName evidence="2">tRNA-intron lyase</fullName>
        <ecNumber evidence="2">4.6.1.16</ecNumber>
    </recommendedName>
    <alternativeName>
        <fullName evidence="5">tRNA-intron endonuclease Sen2</fullName>
    </alternativeName>
</protein>
<dbReference type="AlphaFoldDB" id="A0A420H732"/>
<feature type="compositionally biased region" description="Polar residues" evidence="8">
    <location>
        <begin position="207"/>
        <end position="229"/>
    </location>
</feature>
<gene>
    <name evidence="10" type="ORF">GcC1_223033</name>
</gene>
<dbReference type="PANTHER" id="PTHR21227:SF0">
    <property type="entry name" value="TRNA-SPLICING ENDONUCLEASE SUBUNIT SEN2"/>
    <property type="match status" value="1"/>
</dbReference>
<comment type="similarity">
    <text evidence="1">Belongs to the tRNA-intron endonuclease family.</text>
</comment>
<evidence type="ECO:0000256" key="2">
    <source>
        <dbReference type="ARBA" id="ARBA00012573"/>
    </source>
</evidence>
<dbReference type="Pfam" id="PF01974">
    <property type="entry name" value="tRNA_int_endo"/>
    <property type="match status" value="1"/>
</dbReference>
<feature type="domain" description="tRNA intron endonuclease catalytic" evidence="9">
    <location>
        <begin position="443"/>
        <end position="538"/>
    </location>
</feature>
<name>A0A420H732_9PEZI</name>
<evidence type="ECO:0000256" key="1">
    <source>
        <dbReference type="ARBA" id="ARBA00008078"/>
    </source>
</evidence>
<dbReference type="FunFam" id="3.40.1350.10:FF:000007">
    <property type="entry name" value="tRNA-splicing endonuclease subunit Sen2"/>
    <property type="match status" value="1"/>
</dbReference>
<dbReference type="GO" id="GO:0005737">
    <property type="term" value="C:cytoplasm"/>
    <property type="evidence" value="ECO:0007669"/>
    <property type="project" value="TreeGrafter"/>
</dbReference>
<comment type="caution">
    <text evidence="10">The sequence shown here is derived from an EMBL/GenBank/DDBJ whole genome shotgun (WGS) entry which is preliminary data.</text>
</comment>
<feature type="region of interest" description="Disordered" evidence="8">
    <location>
        <begin position="273"/>
        <end position="295"/>
    </location>
</feature>
<dbReference type="OrthoDB" id="10249562at2759"/>
<keyword evidence="10" id="KW-0540">Nuclease</keyword>
<dbReference type="InterPro" id="IPR036167">
    <property type="entry name" value="tRNA_intron_Endo_cat-like_sf"/>
</dbReference>
<keyword evidence="4" id="KW-0456">Lyase</keyword>
<feature type="compositionally biased region" description="Polar residues" evidence="8">
    <location>
        <begin position="277"/>
        <end position="289"/>
    </location>
</feature>